<dbReference type="EMBL" id="JANVFS010000005">
    <property type="protein sequence ID" value="KAJ4492084.1"/>
    <property type="molecule type" value="Genomic_DNA"/>
</dbReference>
<dbReference type="InterPro" id="IPR027417">
    <property type="entry name" value="P-loop_NTPase"/>
</dbReference>
<feature type="domain" description="Nephrocystin 3-like N-terminal" evidence="2">
    <location>
        <begin position="1"/>
        <end position="116"/>
    </location>
</feature>
<protein>
    <recommendedName>
        <fullName evidence="2">Nephrocystin 3-like N-terminal domain-containing protein</fullName>
    </recommendedName>
</protein>
<dbReference type="Pfam" id="PF24883">
    <property type="entry name" value="NPHP3_N"/>
    <property type="match status" value="1"/>
</dbReference>
<proteinExistence type="predicted"/>
<gene>
    <name evidence="3" type="ORF">C8J55DRAFT_407412</name>
</gene>
<dbReference type="Gene3D" id="3.40.50.300">
    <property type="entry name" value="P-loop containing nucleotide triphosphate hydrolases"/>
    <property type="match status" value="1"/>
</dbReference>
<organism evidence="3 4">
    <name type="scientific">Lentinula lateritia</name>
    <dbReference type="NCBI Taxonomy" id="40482"/>
    <lineage>
        <taxon>Eukaryota</taxon>
        <taxon>Fungi</taxon>
        <taxon>Dikarya</taxon>
        <taxon>Basidiomycota</taxon>
        <taxon>Agaricomycotina</taxon>
        <taxon>Agaricomycetes</taxon>
        <taxon>Agaricomycetidae</taxon>
        <taxon>Agaricales</taxon>
        <taxon>Marasmiineae</taxon>
        <taxon>Omphalotaceae</taxon>
        <taxon>Lentinula</taxon>
    </lineage>
</organism>
<feature type="non-terminal residue" evidence="3">
    <location>
        <position position="116"/>
    </location>
</feature>
<dbReference type="Proteomes" id="UP001150238">
    <property type="component" value="Unassembled WGS sequence"/>
</dbReference>
<keyword evidence="1" id="KW-0677">Repeat</keyword>
<name>A0A9W9DZN9_9AGAR</name>
<evidence type="ECO:0000313" key="3">
    <source>
        <dbReference type="EMBL" id="KAJ4492084.1"/>
    </source>
</evidence>
<feature type="non-terminal residue" evidence="3">
    <location>
        <position position="1"/>
    </location>
</feature>
<sequence length="116" mass="13096">YWMSGMAGTGKTTITMSLCKELKETHNILAASFFCSRQIPECQDYKLVIPTLVDQLATFFPSFSVLIQNVLEGDLHIIHKKPTEQIQRLLIEPWGMQKDLPMGKVVVVVIDALDEC</sequence>
<comment type="caution">
    <text evidence="3">The sequence shown here is derived from an EMBL/GenBank/DDBJ whole genome shotgun (WGS) entry which is preliminary data.</text>
</comment>
<reference evidence="3" key="1">
    <citation type="submission" date="2022-08" db="EMBL/GenBank/DDBJ databases">
        <authorList>
            <consortium name="DOE Joint Genome Institute"/>
            <person name="Min B."/>
            <person name="Riley R."/>
            <person name="Sierra-Patev S."/>
            <person name="Naranjo-Ortiz M."/>
            <person name="Looney B."/>
            <person name="Konkel Z."/>
            <person name="Slot J.C."/>
            <person name="Sakamoto Y."/>
            <person name="Steenwyk J.L."/>
            <person name="Rokas A."/>
            <person name="Carro J."/>
            <person name="Camarero S."/>
            <person name="Ferreira P."/>
            <person name="Molpeceres G."/>
            <person name="Ruiz-Duenas F.J."/>
            <person name="Serrano A."/>
            <person name="Henrissat B."/>
            <person name="Drula E."/>
            <person name="Hughes K.W."/>
            <person name="Mata J.L."/>
            <person name="Ishikawa N.K."/>
            <person name="Vargas-Isla R."/>
            <person name="Ushijima S."/>
            <person name="Smith C.A."/>
            <person name="Ahrendt S."/>
            <person name="Andreopoulos W."/>
            <person name="He G."/>
            <person name="Labutti K."/>
            <person name="Lipzen A."/>
            <person name="Ng V."/>
            <person name="Sandor L."/>
            <person name="Barry K."/>
            <person name="Martinez A.T."/>
            <person name="Xiao Y."/>
            <person name="Gibbons J.G."/>
            <person name="Terashima K."/>
            <person name="Hibbett D.S."/>
            <person name="Grigoriev I.V."/>
        </authorList>
    </citation>
    <scope>NUCLEOTIDE SEQUENCE</scope>
    <source>
        <strain evidence="3">Sp2 HRB7682 ss15</strain>
    </source>
</reference>
<dbReference type="SUPFAM" id="SSF52540">
    <property type="entry name" value="P-loop containing nucleoside triphosphate hydrolases"/>
    <property type="match status" value="1"/>
</dbReference>
<dbReference type="InterPro" id="IPR056884">
    <property type="entry name" value="NPHP3-like_N"/>
</dbReference>
<dbReference type="AlphaFoldDB" id="A0A9W9DZN9"/>
<evidence type="ECO:0000259" key="2">
    <source>
        <dbReference type="Pfam" id="PF24883"/>
    </source>
</evidence>
<accession>A0A9W9DZN9</accession>
<reference evidence="3" key="2">
    <citation type="journal article" date="2023" name="Proc. Natl. Acad. Sci. U.S.A.">
        <title>A global phylogenomic analysis of the shiitake genus Lentinula.</title>
        <authorList>
            <person name="Sierra-Patev S."/>
            <person name="Min B."/>
            <person name="Naranjo-Ortiz M."/>
            <person name="Looney B."/>
            <person name="Konkel Z."/>
            <person name="Slot J.C."/>
            <person name="Sakamoto Y."/>
            <person name="Steenwyk J.L."/>
            <person name="Rokas A."/>
            <person name="Carro J."/>
            <person name="Camarero S."/>
            <person name="Ferreira P."/>
            <person name="Molpeceres G."/>
            <person name="Ruiz-Duenas F.J."/>
            <person name="Serrano A."/>
            <person name="Henrissat B."/>
            <person name="Drula E."/>
            <person name="Hughes K.W."/>
            <person name="Mata J.L."/>
            <person name="Ishikawa N.K."/>
            <person name="Vargas-Isla R."/>
            <person name="Ushijima S."/>
            <person name="Smith C.A."/>
            <person name="Donoghue J."/>
            <person name="Ahrendt S."/>
            <person name="Andreopoulos W."/>
            <person name="He G."/>
            <person name="LaButti K."/>
            <person name="Lipzen A."/>
            <person name="Ng V."/>
            <person name="Riley R."/>
            <person name="Sandor L."/>
            <person name="Barry K."/>
            <person name="Martinez A.T."/>
            <person name="Xiao Y."/>
            <person name="Gibbons J.G."/>
            <person name="Terashima K."/>
            <person name="Grigoriev I.V."/>
            <person name="Hibbett D."/>
        </authorList>
    </citation>
    <scope>NUCLEOTIDE SEQUENCE</scope>
    <source>
        <strain evidence="3">Sp2 HRB7682 ss15</strain>
    </source>
</reference>
<evidence type="ECO:0000256" key="1">
    <source>
        <dbReference type="ARBA" id="ARBA00022737"/>
    </source>
</evidence>
<evidence type="ECO:0000313" key="4">
    <source>
        <dbReference type="Proteomes" id="UP001150238"/>
    </source>
</evidence>